<sequence length="82" mass="9477">MFVNRLCLCCWFRNKDVLQDEIVSTKPLTWRTRKPYSVWPLLNDLNDPVRNISSHHPSSLYHGSMQASPPLQGNGLVKRLLS</sequence>
<evidence type="ECO:0000313" key="1">
    <source>
        <dbReference type="EMBL" id="CEK79902.1"/>
    </source>
</evidence>
<dbReference type="AlphaFoldDB" id="A0A0B7AH02"/>
<protein>
    <submittedName>
        <fullName evidence="1">Uncharacterized protein</fullName>
    </submittedName>
</protein>
<dbReference type="EMBL" id="HACG01033037">
    <property type="protein sequence ID" value="CEK79902.1"/>
    <property type="molecule type" value="Transcribed_RNA"/>
</dbReference>
<organism evidence="1">
    <name type="scientific">Arion vulgaris</name>
    <dbReference type="NCBI Taxonomy" id="1028688"/>
    <lineage>
        <taxon>Eukaryota</taxon>
        <taxon>Metazoa</taxon>
        <taxon>Spiralia</taxon>
        <taxon>Lophotrochozoa</taxon>
        <taxon>Mollusca</taxon>
        <taxon>Gastropoda</taxon>
        <taxon>Heterobranchia</taxon>
        <taxon>Euthyneura</taxon>
        <taxon>Panpulmonata</taxon>
        <taxon>Eupulmonata</taxon>
        <taxon>Stylommatophora</taxon>
        <taxon>Helicina</taxon>
        <taxon>Arionoidea</taxon>
        <taxon>Arionidae</taxon>
        <taxon>Arion</taxon>
    </lineage>
</organism>
<reference evidence="1" key="1">
    <citation type="submission" date="2014-12" db="EMBL/GenBank/DDBJ databases">
        <title>Insight into the proteome of Arion vulgaris.</title>
        <authorList>
            <person name="Aradska J."/>
            <person name="Bulat T."/>
            <person name="Smidak R."/>
            <person name="Sarate P."/>
            <person name="Gangsoo J."/>
            <person name="Sialana F."/>
            <person name="Bilban M."/>
            <person name="Lubec G."/>
        </authorList>
    </citation>
    <scope>NUCLEOTIDE SEQUENCE</scope>
    <source>
        <tissue evidence="1">Skin</tissue>
    </source>
</reference>
<proteinExistence type="predicted"/>
<accession>A0A0B7AH02</accession>
<name>A0A0B7AH02_9EUPU</name>
<gene>
    <name evidence="1" type="primary">ORF118083</name>
</gene>